<dbReference type="Pfam" id="PF00156">
    <property type="entry name" value="Pribosyltran"/>
    <property type="match status" value="1"/>
</dbReference>
<evidence type="ECO:0000313" key="15">
    <source>
        <dbReference type="EMBL" id="RFU26875.1"/>
    </source>
</evidence>
<evidence type="ECO:0000259" key="14">
    <source>
        <dbReference type="Pfam" id="PF13391"/>
    </source>
</evidence>
<comment type="similarity">
    <text evidence="3">Belongs to the purine/pyrimidine phosphoribosyltransferase family. PyrE subfamily.</text>
</comment>
<feature type="non-terminal residue" evidence="15">
    <location>
        <position position="1"/>
    </location>
</feature>
<dbReference type="OrthoDB" id="5553476at2759"/>
<dbReference type="STRING" id="5539.A0A3E2H0G7"/>
<evidence type="ECO:0000256" key="8">
    <source>
        <dbReference type="ARBA" id="ARBA00022679"/>
    </source>
</evidence>
<dbReference type="Gene3D" id="3.40.50.2020">
    <property type="match status" value="1"/>
</dbReference>
<evidence type="ECO:0000256" key="5">
    <source>
        <dbReference type="ARBA" id="ARBA00011971"/>
    </source>
</evidence>
<proteinExistence type="inferred from homology"/>
<feature type="domain" description="Heterokaryon incompatibility" evidence="13">
    <location>
        <begin position="396"/>
        <end position="560"/>
    </location>
</feature>
<dbReference type="EC" id="2.4.2.10" evidence="5"/>
<dbReference type="InterPro" id="IPR000836">
    <property type="entry name" value="PRTase_dom"/>
</dbReference>
<dbReference type="InterPro" id="IPR010730">
    <property type="entry name" value="HET"/>
</dbReference>
<evidence type="ECO:0000256" key="9">
    <source>
        <dbReference type="ARBA" id="ARBA00022975"/>
    </source>
</evidence>
<dbReference type="InterPro" id="IPR003615">
    <property type="entry name" value="HNH_nuc"/>
</dbReference>
<comment type="function">
    <text evidence="1">Catalyzes the transfer of a ribosyl phosphate group from 5-phosphoribose 1-diphosphate to orotate, leading to the formation of orotidine monophosphate (OMP).</text>
</comment>
<dbReference type="SUPFAM" id="SSF53271">
    <property type="entry name" value="PRTase-like"/>
    <property type="match status" value="1"/>
</dbReference>
<gene>
    <name evidence="15" type="ORF">B7463_g9473</name>
</gene>
<feature type="non-terminal residue" evidence="15">
    <location>
        <position position="1256"/>
    </location>
</feature>
<protein>
    <recommendedName>
        <fullName evidence="6">Orotate phosphoribosyltransferase</fullName>
        <ecNumber evidence="5">2.4.2.10</ecNumber>
    </recommendedName>
</protein>
<evidence type="ECO:0000313" key="16">
    <source>
        <dbReference type="Proteomes" id="UP000258309"/>
    </source>
</evidence>
<evidence type="ECO:0000256" key="10">
    <source>
        <dbReference type="ARBA" id="ARBA00049126"/>
    </source>
</evidence>
<keyword evidence="8" id="KW-0808">Transferase</keyword>
<dbReference type="PANTHER" id="PTHR46683">
    <property type="entry name" value="OROTATE PHOSPHORIBOSYLTRANSFERASE 1-RELATED"/>
    <property type="match status" value="1"/>
</dbReference>
<feature type="region of interest" description="Disordered" evidence="11">
    <location>
        <begin position="336"/>
        <end position="356"/>
    </location>
</feature>
<evidence type="ECO:0000256" key="2">
    <source>
        <dbReference type="ARBA" id="ARBA00004889"/>
    </source>
</evidence>
<sequence length="1256" mass="141248">MATTTQPIPAYKAAFLESCLSANVLTFGTYTLKSGRRMYSDSHEMSADSSVLVSKSMITDVYNSAESPYFFNAGSFHTAPLLSSISTAYAHTIISFVASNPSIPKPDIIFGPAYKGIPLGCSTLLELYRLDPEGWSSVSYSFNRKEVKDHGEGGGIVGASLKGKNVLVIDDVITAGTAMRETINLVTKEGGKVVGFVVALDRLEKMPGPREKEGIDDGEPRMSAMTQIKKEYGVQTTSIATLDDLIALLRSKSDSGDAESVVISLRRSVQLKITGYELRMENHSANPDWNSPLVDICGTNQRFQELLLEATSYRHQPENHVEVMDNLRFLAVPEELDGSQKEESTNPLAKPPPPTDCSCTQYISGSTARRIDSGSGKAIQTLVLTEPGELKGCSHYIAVSYCWRQPTAGEESQTRRRAPSIYMIQTAAGYRRSRAPTSVIYRAMIYARECSCRFLWIDQECIDQENPVDKERHIQAMHLIYRSAQQVVAVLNCFITTQAHMDVFEEIGVAEGHKFRVNKMFDGQPLYEKLKVVSFLKTAVELAETIAGDPWYTRAWTLQEAILAFLPLHLLIPYHQPLTAPAWSGSIPGELIISEAVVELGFVRTFFWRLRAWPRDDSHDEILNLRQRVEAADTTLRGTIPDHKTYEIEDITFCRQPAVDAVWGTLNREISEPSDLIAIIGNLCQHKIRLDTRMVHDQRLSFTVSVFTLALLNGDMSLILALDRTRNIVSETSTAENIWNSLPDCSLKEAILSVRGGVRSWLPYDCLIDPPSLTQYGLHMSGFVWDLSHEIDLKCIRDRFLARWEKGGIALRKEIFFAILEHLYKIGQIPLLQAIFRTSRFSLPPSISQELKEALRTIEPKEGLELGEQWLLPTVMREGKFYYGMTTKMGCRCQEEDQAFIIIKSRPEISMSDENAGEAATEHSSPLSLLSSDLEDFASFEELYDDERRAREKLSCYQPQPGKDDTIKILQSFLDHLPLEGRRVVIHNILRSNDNASLYTLAEHFYTAILRPLKALGRQAITPSPLENADPDEISAEMLDLPARNQSGLKQRCLLRDNYQCMITKYYDGQARGKLPEEQLRSHILPTRAAHIIPYSMGERHNGAEEEAVATCWDTLCRLFPAIRAKISPEQINDTVNVMTLFRSMHDEFGDFTLALELAGEENTYLLRTFEGFSDGLFHFFPPSDVNGTRKIEFQSHDDRYSLPSKELLEVHFAIAKVLHASGKGEEIDRIFEEKEEIKCLAPDGSSDVQSLLMVY</sequence>
<dbReference type="InterPro" id="IPR029057">
    <property type="entry name" value="PRTase-like"/>
</dbReference>
<comment type="subunit">
    <text evidence="4">Homodimer.</text>
</comment>
<comment type="pathway">
    <text evidence="2">Pyrimidine metabolism; UMP biosynthesis via de novo pathway; UMP from orotate: step 1/2.</text>
</comment>
<dbReference type="Pfam" id="PF13391">
    <property type="entry name" value="HNH_2"/>
    <property type="match status" value="1"/>
</dbReference>
<dbReference type="CDD" id="cd06223">
    <property type="entry name" value="PRTases_typeI"/>
    <property type="match status" value="1"/>
</dbReference>
<comment type="catalytic activity">
    <reaction evidence="10">
        <text>orotidine 5'-phosphate + diphosphate = orotate + 5-phospho-alpha-D-ribose 1-diphosphate</text>
        <dbReference type="Rhea" id="RHEA:10380"/>
        <dbReference type="ChEBI" id="CHEBI:30839"/>
        <dbReference type="ChEBI" id="CHEBI:33019"/>
        <dbReference type="ChEBI" id="CHEBI:57538"/>
        <dbReference type="ChEBI" id="CHEBI:58017"/>
        <dbReference type="EC" id="2.4.2.10"/>
    </reaction>
</comment>
<evidence type="ECO:0000256" key="11">
    <source>
        <dbReference type="SAM" id="MobiDB-lite"/>
    </source>
</evidence>
<evidence type="ECO:0000256" key="6">
    <source>
        <dbReference type="ARBA" id="ARBA00014769"/>
    </source>
</evidence>
<dbReference type="UniPathway" id="UPA00070">
    <property type="reaction ID" value="UER00119"/>
</dbReference>
<evidence type="ECO:0000256" key="1">
    <source>
        <dbReference type="ARBA" id="ARBA00003769"/>
    </source>
</evidence>
<keyword evidence="9" id="KW-0665">Pyrimidine biosynthesis</keyword>
<name>A0A3E2H0G7_SCYLI</name>
<dbReference type="Proteomes" id="UP000258309">
    <property type="component" value="Unassembled WGS sequence"/>
</dbReference>
<dbReference type="GO" id="GO:0046132">
    <property type="term" value="P:pyrimidine ribonucleoside biosynthetic process"/>
    <property type="evidence" value="ECO:0007669"/>
    <property type="project" value="TreeGrafter"/>
</dbReference>
<dbReference type="PANTHER" id="PTHR46683:SF1">
    <property type="entry name" value="OROTATE PHOSPHORIBOSYLTRANSFERASE 1-RELATED"/>
    <property type="match status" value="1"/>
</dbReference>
<evidence type="ECO:0000259" key="13">
    <source>
        <dbReference type="Pfam" id="PF06985"/>
    </source>
</evidence>
<dbReference type="GO" id="GO:0044205">
    <property type="term" value="P:'de novo' UMP biosynthetic process"/>
    <property type="evidence" value="ECO:0007669"/>
    <property type="project" value="UniProtKB-UniPathway"/>
</dbReference>
<keyword evidence="7" id="KW-0328">Glycosyltransferase</keyword>
<dbReference type="AlphaFoldDB" id="A0A3E2H0G7"/>
<organism evidence="15 16">
    <name type="scientific">Scytalidium lignicola</name>
    <name type="common">Hyphomycete</name>
    <dbReference type="NCBI Taxonomy" id="5539"/>
    <lineage>
        <taxon>Eukaryota</taxon>
        <taxon>Fungi</taxon>
        <taxon>Dikarya</taxon>
        <taxon>Ascomycota</taxon>
        <taxon>Pezizomycotina</taxon>
        <taxon>Leotiomycetes</taxon>
        <taxon>Leotiomycetes incertae sedis</taxon>
        <taxon>Scytalidium</taxon>
    </lineage>
</organism>
<dbReference type="InterPro" id="IPR004467">
    <property type="entry name" value="Or_phspho_trans_dom"/>
</dbReference>
<dbReference type="HAMAP" id="MF_01208">
    <property type="entry name" value="PyrE"/>
    <property type="match status" value="1"/>
</dbReference>
<dbReference type="NCBIfam" id="TIGR00336">
    <property type="entry name" value="pyrE"/>
    <property type="match status" value="1"/>
</dbReference>
<accession>A0A3E2H0G7</accession>
<dbReference type="EMBL" id="NCSJ02000235">
    <property type="protein sequence ID" value="RFU26875.1"/>
    <property type="molecule type" value="Genomic_DNA"/>
</dbReference>
<keyword evidence="16" id="KW-1185">Reference proteome</keyword>
<evidence type="ECO:0000259" key="12">
    <source>
        <dbReference type="Pfam" id="PF00156"/>
    </source>
</evidence>
<dbReference type="Pfam" id="PF06985">
    <property type="entry name" value="HET"/>
    <property type="match status" value="1"/>
</dbReference>
<dbReference type="GO" id="GO:0006207">
    <property type="term" value="P:'de novo' pyrimidine nucleobase biosynthetic process"/>
    <property type="evidence" value="ECO:0007669"/>
    <property type="project" value="TreeGrafter"/>
</dbReference>
<evidence type="ECO:0000256" key="3">
    <source>
        <dbReference type="ARBA" id="ARBA00006340"/>
    </source>
</evidence>
<dbReference type="GO" id="GO:0005737">
    <property type="term" value="C:cytoplasm"/>
    <property type="evidence" value="ECO:0007669"/>
    <property type="project" value="TreeGrafter"/>
</dbReference>
<evidence type="ECO:0000256" key="4">
    <source>
        <dbReference type="ARBA" id="ARBA00011738"/>
    </source>
</evidence>
<feature type="domain" description="HNH nuclease" evidence="14">
    <location>
        <begin position="1061"/>
        <end position="1156"/>
    </location>
</feature>
<dbReference type="GO" id="GO:0004588">
    <property type="term" value="F:orotate phosphoribosyltransferase activity"/>
    <property type="evidence" value="ECO:0007669"/>
    <property type="project" value="UniProtKB-EC"/>
</dbReference>
<comment type="caution">
    <text evidence="15">The sequence shown here is derived from an EMBL/GenBank/DDBJ whole genome shotgun (WGS) entry which is preliminary data.</text>
</comment>
<feature type="domain" description="Phosphoribosyltransferase" evidence="12">
    <location>
        <begin position="105"/>
        <end position="206"/>
    </location>
</feature>
<reference evidence="15 16" key="1">
    <citation type="submission" date="2018-05" db="EMBL/GenBank/DDBJ databases">
        <title>Draft genome sequence of Scytalidium lignicola DSM 105466, a ubiquitous saprotrophic fungus.</title>
        <authorList>
            <person name="Buettner E."/>
            <person name="Gebauer A.M."/>
            <person name="Hofrichter M."/>
            <person name="Liers C."/>
            <person name="Kellner H."/>
        </authorList>
    </citation>
    <scope>NUCLEOTIDE SEQUENCE [LARGE SCALE GENOMIC DNA]</scope>
    <source>
        <strain evidence="15 16">DSM 105466</strain>
    </source>
</reference>
<dbReference type="InterPro" id="IPR023031">
    <property type="entry name" value="OPRT"/>
</dbReference>
<evidence type="ECO:0000256" key="7">
    <source>
        <dbReference type="ARBA" id="ARBA00022676"/>
    </source>
</evidence>